<comment type="caution">
    <text evidence="4">The sequence shown here is derived from an EMBL/GenBank/DDBJ whole genome shotgun (WGS) entry which is preliminary data.</text>
</comment>
<dbReference type="RefSeq" id="WP_380807144.1">
    <property type="nucleotide sequence ID" value="NZ_JBHSFZ010000064.1"/>
</dbReference>
<reference evidence="5" key="1">
    <citation type="journal article" date="2019" name="Int. J. Syst. Evol. Microbiol.">
        <title>The Global Catalogue of Microorganisms (GCM) 10K type strain sequencing project: providing services to taxonomists for standard genome sequencing and annotation.</title>
        <authorList>
            <consortium name="The Broad Institute Genomics Platform"/>
            <consortium name="The Broad Institute Genome Sequencing Center for Infectious Disease"/>
            <person name="Wu L."/>
            <person name="Ma J."/>
        </authorList>
    </citation>
    <scope>NUCLEOTIDE SEQUENCE [LARGE SCALE GENOMIC DNA]</scope>
    <source>
        <strain evidence="5">NBRC 103632</strain>
    </source>
</reference>
<dbReference type="Gene3D" id="3.40.50.2300">
    <property type="match status" value="1"/>
</dbReference>
<dbReference type="SUPFAM" id="SSF52172">
    <property type="entry name" value="CheY-like"/>
    <property type="match status" value="1"/>
</dbReference>
<keyword evidence="1 2" id="KW-0597">Phosphoprotein</keyword>
<feature type="modified residue" description="4-aspartylphosphate" evidence="2">
    <location>
        <position position="55"/>
    </location>
</feature>
<dbReference type="PANTHER" id="PTHR44591:SF3">
    <property type="entry name" value="RESPONSE REGULATORY DOMAIN-CONTAINING PROTEIN"/>
    <property type="match status" value="1"/>
</dbReference>
<dbReference type="PANTHER" id="PTHR44591">
    <property type="entry name" value="STRESS RESPONSE REGULATOR PROTEIN 1"/>
    <property type="match status" value="1"/>
</dbReference>
<accession>A0ABV9F575</accession>
<evidence type="ECO:0000313" key="4">
    <source>
        <dbReference type="EMBL" id="MFC4596483.1"/>
    </source>
</evidence>
<dbReference type="EMBL" id="JBHSFZ010000064">
    <property type="protein sequence ID" value="MFC4596483.1"/>
    <property type="molecule type" value="Genomic_DNA"/>
</dbReference>
<gene>
    <name evidence="4" type="ORF">ACFO3E_20240</name>
</gene>
<dbReference type="InterPro" id="IPR050595">
    <property type="entry name" value="Bact_response_regulator"/>
</dbReference>
<evidence type="ECO:0000259" key="3">
    <source>
        <dbReference type="PROSITE" id="PS50110"/>
    </source>
</evidence>
<evidence type="ECO:0000256" key="2">
    <source>
        <dbReference type="PROSITE-ProRule" id="PRU00169"/>
    </source>
</evidence>
<protein>
    <submittedName>
        <fullName evidence="4">Response regulator transcription factor</fullName>
    </submittedName>
</protein>
<feature type="domain" description="Response regulatory" evidence="3">
    <location>
        <begin position="6"/>
        <end position="120"/>
    </location>
</feature>
<evidence type="ECO:0000256" key="1">
    <source>
        <dbReference type="ARBA" id="ARBA00022553"/>
    </source>
</evidence>
<name>A0ABV9F575_9SPHN</name>
<evidence type="ECO:0000313" key="5">
    <source>
        <dbReference type="Proteomes" id="UP001595957"/>
    </source>
</evidence>
<keyword evidence="5" id="KW-1185">Reference proteome</keyword>
<dbReference type="InterPro" id="IPR011006">
    <property type="entry name" value="CheY-like_superfamily"/>
</dbReference>
<dbReference type="Pfam" id="PF00072">
    <property type="entry name" value="Response_reg"/>
    <property type="match status" value="1"/>
</dbReference>
<organism evidence="4 5">
    <name type="scientific">Sphingobium tyrosinilyticum</name>
    <dbReference type="NCBI Taxonomy" id="2715436"/>
    <lineage>
        <taxon>Bacteria</taxon>
        <taxon>Pseudomonadati</taxon>
        <taxon>Pseudomonadota</taxon>
        <taxon>Alphaproteobacteria</taxon>
        <taxon>Sphingomonadales</taxon>
        <taxon>Sphingomonadaceae</taxon>
        <taxon>Sphingobium</taxon>
    </lineage>
</organism>
<proteinExistence type="predicted"/>
<dbReference type="InterPro" id="IPR001789">
    <property type="entry name" value="Sig_transdc_resp-reg_receiver"/>
</dbReference>
<dbReference type="Proteomes" id="UP001595957">
    <property type="component" value="Unassembled WGS sequence"/>
</dbReference>
<dbReference type="SMART" id="SM00448">
    <property type="entry name" value="REC"/>
    <property type="match status" value="1"/>
</dbReference>
<sequence length="140" mass="15340">MTATCPVFIVLSDGDMRRALVKKLSALGYQPTPFVNGSDFVQSLSFLPAGVCIVDLDLPDMKGTAVLEDLLSTRRDIPLIMTSSTADMRTVVQVIKKGADDFIEQPFSDKILLATIEQACSLVPARAERHQEKIRAKNCL</sequence>
<dbReference type="PROSITE" id="PS50110">
    <property type="entry name" value="RESPONSE_REGULATORY"/>
    <property type="match status" value="1"/>
</dbReference>